<dbReference type="InterPro" id="IPR045582">
    <property type="entry name" value="Trehalase-like_N"/>
</dbReference>
<dbReference type="KEGG" id="pseg:D3H65_12965"/>
<dbReference type="OrthoDB" id="3902805at2"/>
<dbReference type="PANTHER" id="PTHR31616:SF0">
    <property type="entry name" value="GLUCAN 1,4-ALPHA-GLUCOSIDASE"/>
    <property type="match status" value="1"/>
</dbReference>
<evidence type="ECO:0000259" key="1">
    <source>
        <dbReference type="Pfam" id="PF00723"/>
    </source>
</evidence>
<protein>
    <submittedName>
        <fullName evidence="3">Glycoside hydrolase family 15 protein</fullName>
    </submittedName>
</protein>
<dbReference type="GO" id="GO:0005975">
    <property type="term" value="P:carbohydrate metabolic process"/>
    <property type="evidence" value="ECO:0007669"/>
    <property type="project" value="InterPro"/>
</dbReference>
<dbReference type="Proteomes" id="UP000263900">
    <property type="component" value="Chromosome"/>
</dbReference>
<dbReference type="EMBL" id="CP032157">
    <property type="protein sequence ID" value="AXY74838.1"/>
    <property type="molecule type" value="Genomic_DNA"/>
</dbReference>
<dbReference type="Pfam" id="PF19291">
    <property type="entry name" value="TREH_N"/>
    <property type="match status" value="1"/>
</dbReference>
<dbReference type="InterPro" id="IPR012341">
    <property type="entry name" value="6hp_glycosidase-like_sf"/>
</dbReference>
<organism evidence="3 4">
    <name type="scientific">Paraflavitalea soli</name>
    <dbReference type="NCBI Taxonomy" id="2315862"/>
    <lineage>
        <taxon>Bacteria</taxon>
        <taxon>Pseudomonadati</taxon>
        <taxon>Bacteroidota</taxon>
        <taxon>Chitinophagia</taxon>
        <taxon>Chitinophagales</taxon>
        <taxon>Chitinophagaceae</taxon>
        <taxon>Paraflavitalea</taxon>
    </lineage>
</organism>
<evidence type="ECO:0000313" key="3">
    <source>
        <dbReference type="EMBL" id="AXY74838.1"/>
    </source>
</evidence>
<dbReference type="GO" id="GO:0004553">
    <property type="term" value="F:hydrolase activity, hydrolyzing O-glycosyl compounds"/>
    <property type="evidence" value="ECO:0007669"/>
    <property type="project" value="UniProtKB-ARBA"/>
</dbReference>
<feature type="domain" description="GH15-like" evidence="1">
    <location>
        <begin position="218"/>
        <end position="581"/>
    </location>
</feature>
<name>A0A3B7MKX9_9BACT</name>
<evidence type="ECO:0000313" key="4">
    <source>
        <dbReference type="Proteomes" id="UP000263900"/>
    </source>
</evidence>
<proteinExistence type="predicted"/>
<sequence>MNMPVHKYNMGIIGNCSYLAYIDSKADVKWMCLPRFDSSFLFGSLLDEEKGGHFSIVPAAEDYTSRQYYVPNTNVLCTEFTAADGSFVVKDCAPRMTIHERQFRPLMLVRKIELLHGDPAIRVTCDPRGNYGQIVPETTTGSNHIRYMNLGQQVRITTDISLTYILNKQSFLLDQDRYVVLTYGEPLEAPLKETCEEFLRKTIQHWQLWIKSCYLPDIYQDEIIRSALVLKLHQYEDTGGIIASGTTSLPEFHDSTRNWDYRFCWFRDAHYTLRAFNQIGHFEELEKYFDFVHNILTNAGASLQPLYSIAGEKDLEEITIDLNGYLGNKPVRIGNKAYVQVQHDVYGQVLVSLLPLYTDKRLTFMRKNSYRSIVPWLLDQIERTLTMPDSGLWEFRNQVQVHTYTLLFHWAGAKAAYKIGAVFNDMALMRKAQDIATAANKLLEQAYDKERKVYPQAIGTPNLDASTLSMVTMNYLDHNSPRARDHIAALEKELLADHGLFYRYKHYDDFGFPETTFLVCAFWYVDALACVGRTDDAIRNLDKLLGFSNHLGIFSEDVHVDGSQWGNFPQTYSHVGLINAAFRIARKVDKVDFL</sequence>
<dbReference type="SUPFAM" id="SSF48208">
    <property type="entry name" value="Six-hairpin glycosidases"/>
    <property type="match status" value="1"/>
</dbReference>
<reference evidence="3 4" key="1">
    <citation type="submission" date="2018-09" db="EMBL/GenBank/DDBJ databases">
        <title>Genome sequencing of strain 6GH32-13.</title>
        <authorList>
            <person name="Weon H.-Y."/>
            <person name="Heo J."/>
            <person name="Kwon S.-W."/>
        </authorList>
    </citation>
    <scope>NUCLEOTIDE SEQUENCE [LARGE SCALE GENOMIC DNA]</scope>
    <source>
        <strain evidence="3 4">5GH32-13</strain>
    </source>
</reference>
<feature type="domain" description="Trehalase-like N-terminal" evidence="2">
    <location>
        <begin position="10"/>
        <end position="138"/>
    </location>
</feature>
<dbReference type="InterPro" id="IPR011613">
    <property type="entry name" value="GH15-like"/>
</dbReference>
<keyword evidence="3" id="KW-0378">Hydrolase</keyword>
<dbReference type="PANTHER" id="PTHR31616">
    <property type="entry name" value="TREHALASE"/>
    <property type="match status" value="1"/>
</dbReference>
<dbReference type="AlphaFoldDB" id="A0A3B7MKX9"/>
<dbReference type="Gene3D" id="1.50.10.10">
    <property type="match status" value="1"/>
</dbReference>
<dbReference type="Pfam" id="PF00723">
    <property type="entry name" value="Glyco_hydro_15"/>
    <property type="match status" value="1"/>
</dbReference>
<gene>
    <name evidence="3" type="ORF">D3H65_12965</name>
</gene>
<keyword evidence="4" id="KW-1185">Reference proteome</keyword>
<evidence type="ECO:0000259" key="2">
    <source>
        <dbReference type="Pfam" id="PF19291"/>
    </source>
</evidence>
<dbReference type="InterPro" id="IPR008928">
    <property type="entry name" value="6-hairpin_glycosidase_sf"/>
</dbReference>
<accession>A0A3B7MKX9</accession>